<comment type="caution">
    <text evidence="9">The sequence shown here is derived from an EMBL/GenBank/DDBJ whole genome shotgun (WGS) entry which is preliminary data.</text>
</comment>
<feature type="domain" description="Vps52 coiled-coil" evidence="7">
    <location>
        <begin position="45"/>
        <end position="217"/>
    </location>
</feature>
<dbReference type="InterPro" id="IPR007258">
    <property type="entry name" value="Vps52"/>
</dbReference>
<sequence>MNSLKEKVLEDATVQEVLQTGTDLRKYSFQIEKELKGVENKSIQDYIKESQNIATLHNQICDCDNILARMEEMLVNFQTDLGSISSEILLLQKKSVEMSQQLSNRQAVRAPLSQFIDDISVSEALINSILDVPVMDKVFNSQLMVLNHKINFVKEQSFKNARCSQDVMDVLEKLRIKAVTKIRQYLLEQISRFRKPLTNYQVPQSVLLKNKFLFEFLMGQERNTAAEISTEYIDTLSKVYYSYFKYYDSRLMKLSYEESATKDDLMGIEDNVSRGSLFHKTTLKHKSTVFTIGNRGDILTTQLEAPVIVPHAAQKSATKYPYEALFRSEQYALLDNACREYLFICDFFMVKGSHSLQVFNQIFGKTLKLLLKALETYVEGSYDSIALFLCAHIILRFKSISQKRSVPALDSYWNSLQDCIWQRFQQVLELNIQSIKDCDPLKMGREMGPHYVARRYAELSGAMIGLSENYRNDLVSDLLNKLQEEVELFILKMAAVFQQRKEQLIFLINNYDMILSVLMERTKDHSNETEAFRDQLTTRSNEYVEEILSPHFGGIMQFVRDGENMVEKELHEELKQQEQKAMQLVQSFSKTWKKALEELQSEILRSFPSLVTGGALLQLALTTLVQYYHRFHKLLTPNAKAQLTNIHHIMVEIKKYKTNY</sequence>
<organism evidence="9 10">
    <name type="scientific">Polyplax serrata</name>
    <name type="common">Common mouse louse</name>
    <dbReference type="NCBI Taxonomy" id="468196"/>
    <lineage>
        <taxon>Eukaryota</taxon>
        <taxon>Metazoa</taxon>
        <taxon>Ecdysozoa</taxon>
        <taxon>Arthropoda</taxon>
        <taxon>Hexapoda</taxon>
        <taxon>Insecta</taxon>
        <taxon>Pterygota</taxon>
        <taxon>Neoptera</taxon>
        <taxon>Paraneoptera</taxon>
        <taxon>Psocodea</taxon>
        <taxon>Troctomorpha</taxon>
        <taxon>Phthiraptera</taxon>
        <taxon>Anoplura</taxon>
        <taxon>Polyplacidae</taxon>
        <taxon>Polyplax</taxon>
    </lineage>
</organism>
<dbReference type="InterPro" id="IPR048361">
    <property type="entry name" value="Vps52_C"/>
</dbReference>
<evidence type="ECO:0000256" key="1">
    <source>
        <dbReference type="ARBA" id="ARBA00004601"/>
    </source>
</evidence>
<proteinExistence type="inferred from homology"/>
<dbReference type="PANTHER" id="PTHR14190:SF7">
    <property type="entry name" value="VACUOLAR PROTEIN SORTING-ASSOCIATED PROTEIN 52 HOMOLOG"/>
    <property type="match status" value="1"/>
</dbReference>
<accession>A0ABR1AH39</accession>
<keyword evidence="5" id="KW-0653">Protein transport</keyword>
<dbReference type="EMBL" id="JAWJWF010000049">
    <property type="protein sequence ID" value="KAK6619072.1"/>
    <property type="molecule type" value="Genomic_DNA"/>
</dbReference>
<keyword evidence="6" id="KW-0333">Golgi apparatus</keyword>
<dbReference type="Pfam" id="PF20655">
    <property type="entry name" value="Vps52_C"/>
    <property type="match status" value="1"/>
</dbReference>
<keyword evidence="10" id="KW-1185">Reference proteome</keyword>
<evidence type="ECO:0000259" key="7">
    <source>
        <dbReference type="Pfam" id="PF04129"/>
    </source>
</evidence>
<evidence type="ECO:0000259" key="8">
    <source>
        <dbReference type="Pfam" id="PF20655"/>
    </source>
</evidence>
<keyword evidence="4" id="KW-0813">Transport</keyword>
<gene>
    <name evidence="9" type="ORF">RUM44_003454</name>
</gene>
<evidence type="ECO:0000256" key="2">
    <source>
        <dbReference type="ARBA" id="ARBA00008180"/>
    </source>
</evidence>
<comment type="subcellular location">
    <subcellularLocation>
        <location evidence="1">Golgi apparatus</location>
        <location evidence="1">trans-Golgi network</location>
    </subcellularLocation>
</comment>
<comment type="similarity">
    <text evidence="2">Belongs to the VPS52 family.</text>
</comment>
<dbReference type="Pfam" id="PF04129">
    <property type="entry name" value="Vps52_CC"/>
    <property type="match status" value="1"/>
</dbReference>
<evidence type="ECO:0000256" key="5">
    <source>
        <dbReference type="ARBA" id="ARBA00022927"/>
    </source>
</evidence>
<evidence type="ECO:0000313" key="9">
    <source>
        <dbReference type="EMBL" id="KAK6619072.1"/>
    </source>
</evidence>
<dbReference type="InterPro" id="IPR048319">
    <property type="entry name" value="Vps52_CC"/>
</dbReference>
<dbReference type="Proteomes" id="UP001359485">
    <property type="component" value="Unassembled WGS sequence"/>
</dbReference>
<evidence type="ECO:0000256" key="6">
    <source>
        <dbReference type="ARBA" id="ARBA00023034"/>
    </source>
</evidence>
<protein>
    <recommendedName>
        <fullName evidence="3">Vacuolar protein sorting-associated protein 52 homolog</fullName>
    </recommendedName>
</protein>
<evidence type="ECO:0000256" key="3">
    <source>
        <dbReference type="ARBA" id="ARBA00017083"/>
    </source>
</evidence>
<dbReference type="PANTHER" id="PTHR14190">
    <property type="entry name" value="SUPPRESSOR OF ACTIN MUTATIONS 2/VACUOLAR PROTEIN SORTING 52"/>
    <property type="match status" value="1"/>
</dbReference>
<feature type="domain" description="Vps52 C-terminal" evidence="8">
    <location>
        <begin position="234"/>
        <end position="544"/>
    </location>
</feature>
<reference evidence="9 10" key="1">
    <citation type="submission" date="2023-09" db="EMBL/GenBank/DDBJ databases">
        <title>Genomes of two closely related lineages of the louse Polyplax serrata with different host specificities.</title>
        <authorList>
            <person name="Martinu J."/>
            <person name="Tarabai H."/>
            <person name="Stefka J."/>
            <person name="Hypsa V."/>
        </authorList>
    </citation>
    <scope>NUCLEOTIDE SEQUENCE [LARGE SCALE GENOMIC DNA]</scope>
    <source>
        <strain evidence="9">98ZLc_SE</strain>
    </source>
</reference>
<name>A0ABR1AH39_POLSC</name>
<evidence type="ECO:0000313" key="10">
    <source>
        <dbReference type="Proteomes" id="UP001359485"/>
    </source>
</evidence>
<evidence type="ECO:0000256" key="4">
    <source>
        <dbReference type="ARBA" id="ARBA00022448"/>
    </source>
</evidence>